<accession>A0A8D8RAK4</accession>
<evidence type="ECO:0000313" key="1">
    <source>
        <dbReference type="EMBL" id="CAG6646756.1"/>
    </source>
</evidence>
<dbReference type="AlphaFoldDB" id="A0A8D8RAK4"/>
<proteinExistence type="predicted"/>
<organism evidence="1">
    <name type="scientific">Cacopsylla melanoneura</name>
    <dbReference type="NCBI Taxonomy" id="428564"/>
    <lineage>
        <taxon>Eukaryota</taxon>
        <taxon>Metazoa</taxon>
        <taxon>Ecdysozoa</taxon>
        <taxon>Arthropoda</taxon>
        <taxon>Hexapoda</taxon>
        <taxon>Insecta</taxon>
        <taxon>Pterygota</taxon>
        <taxon>Neoptera</taxon>
        <taxon>Paraneoptera</taxon>
        <taxon>Hemiptera</taxon>
        <taxon>Sternorrhyncha</taxon>
        <taxon>Psylloidea</taxon>
        <taxon>Psyllidae</taxon>
        <taxon>Psyllinae</taxon>
        <taxon>Cacopsylla</taxon>
    </lineage>
</organism>
<reference evidence="1" key="1">
    <citation type="submission" date="2021-05" db="EMBL/GenBank/DDBJ databases">
        <authorList>
            <person name="Alioto T."/>
            <person name="Alioto T."/>
            <person name="Gomez Garrido J."/>
        </authorList>
    </citation>
    <scope>NUCLEOTIDE SEQUENCE</scope>
</reference>
<sequence>MITKRRDERGRERGDKDAMKMNDYVYGYKRSSLLVKGKRKPLLVNLLTVKRPSKTNSVAVLASLPAYEQSIVPITSKNSEHCAFTVLTTGYLVKIHLKLCKSLTK</sequence>
<dbReference type="EMBL" id="HBUF01143642">
    <property type="protein sequence ID" value="CAG6646762.1"/>
    <property type="molecule type" value="Transcribed_RNA"/>
</dbReference>
<protein>
    <submittedName>
        <fullName evidence="1">Uncharacterized protein</fullName>
    </submittedName>
</protein>
<name>A0A8D8RAK4_9HEMI</name>
<dbReference type="EMBL" id="HBUF01143641">
    <property type="protein sequence ID" value="CAG6646759.1"/>
    <property type="molecule type" value="Transcribed_RNA"/>
</dbReference>
<dbReference type="EMBL" id="HBUF01143640">
    <property type="protein sequence ID" value="CAG6646756.1"/>
    <property type="molecule type" value="Transcribed_RNA"/>
</dbReference>